<feature type="transmembrane region" description="Helical" evidence="2">
    <location>
        <begin position="167"/>
        <end position="184"/>
    </location>
</feature>
<feature type="transmembrane region" description="Helical" evidence="2">
    <location>
        <begin position="12"/>
        <end position="33"/>
    </location>
</feature>
<reference evidence="4" key="1">
    <citation type="journal article" date="2021" name="New Phytol.">
        <title>Evolutionary innovations through gain and loss of genes in the ectomycorrhizal Boletales.</title>
        <authorList>
            <person name="Wu G."/>
            <person name="Miyauchi S."/>
            <person name="Morin E."/>
            <person name="Kuo A."/>
            <person name="Drula E."/>
            <person name="Varga T."/>
            <person name="Kohler A."/>
            <person name="Feng B."/>
            <person name="Cao Y."/>
            <person name="Lipzen A."/>
            <person name="Daum C."/>
            <person name="Hundley H."/>
            <person name="Pangilinan J."/>
            <person name="Johnson J."/>
            <person name="Barry K."/>
            <person name="LaButti K."/>
            <person name="Ng V."/>
            <person name="Ahrendt S."/>
            <person name="Min B."/>
            <person name="Choi I.G."/>
            <person name="Park H."/>
            <person name="Plett J.M."/>
            <person name="Magnuson J."/>
            <person name="Spatafora J.W."/>
            <person name="Nagy L.G."/>
            <person name="Henrissat B."/>
            <person name="Grigoriev I.V."/>
            <person name="Yang Z.L."/>
            <person name="Xu J."/>
            <person name="Martin F.M."/>
        </authorList>
    </citation>
    <scope>NUCLEOTIDE SEQUENCE</scope>
    <source>
        <strain evidence="4">KKN 215</strain>
    </source>
</reference>
<dbReference type="InterPro" id="IPR045339">
    <property type="entry name" value="DUF6534"/>
</dbReference>
<feature type="transmembrane region" description="Helical" evidence="2">
    <location>
        <begin position="86"/>
        <end position="108"/>
    </location>
</feature>
<proteinExistence type="predicted"/>
<protein>
    <recommendedName>
        <fullName evidence="3">DUF6534 domain-containing protein</fullName>
    </recommendedName>
</protein>
<feature type="transmembrane region" description="Helical" evidence="2">
    <location>
        <begin position="120"/>
        <end position="147"/>
    </location>
</feature>
<organism evidence="4 5">
    <name type="scientific">Cristinia sonorae</name>
    <dbReference type="NCBI Taxonomy" id="1940300"/>
    <lineage>
        <taxon>Eukaryota</taxon>
        <taxon>Fungi</taxon>
        <taxon>Dikarya</taxon>
        <taxon>Basidiomycota</taxon>
        <taxon>Agaricomycotina</taxon>
        <taxon>Agaricomycetes</taxon>
        <taxon>Agaricomycetidae</taxon>
        <taxon>Agaricales</taxon>
        <taxon>Pleurotineae</taxon>
        <taxon>Stephanosporaceae</taxon>
        <taxon>Cristinia</taxon>
    </lineage>
</organism>
<dbReference type="Pfam" id="PF20152">
    <property type="entry name" value="DUF6534"/>
    <property type="match status" value="1"/>
</dbReference>
<keyword evidence="5" id="KW-1185">Reference proteome</keyword>
<sequence length="342" mass="38573">MAEELTVADIYGSAIIIIFLTFGLYGIVIAQVYEYLINENNKDPWFMRVGVGLITLLETIHTALEIHFLYFYAITCAGDPSLLNQIVWGSAAKIVCESIMVVLVHSFYIRRIWIMSGRKLWLVAILVALLVIRTGFGLATATLMFIYDHWDVFREHAMFTAEMSGSLLVVADFSIAASMIYYLWGSQTLHERTNRVIHTLMAYSINSGLLTMLSSFSLLITFVVFPNRVIFAGLFDVASKLYANALLGSLNMRGYLRDKPRTEVDYSSFRMGGSTTVQGSRQFLMHSKRTSNLRPIEIYQQTSKAEMSHSPPIHSAPFEEPRSGTLLIGRTNSGRFDPRSRS</sequence>
<keyword evidence="2" id="KW-0812">Transmembrane</keyword>
<feature type="domain" description="DUF6534" evidence="3">
    <location>
        <begin position="169"/>
        <end position="254"/>
    </location>
</feature>
<dbReference type="Proteomes" id="UP000813824">
    <property type="component" value="Unassembled WGS sequence"/>
</dbReference>
<dbReference type="EMBL" id="JAEVFJ010000008">
    <property type="protein sequence ID" value="KAH8102908.1"/>
    <property type="molecule type" value="Genomic_DNA"/>
</dbReference>
<feature type="transmembrane region" description="Helical" evidence="2">
    <location>
        <begin position="229"/>
        <end position="250"/>
    </location>
</feature>
<name>A0A8K0XS09_9AGAR</name>
<evidence type="ECO:0000313" key="4">
    <source>
        <dbReference type="EMBL" id="KAH8102908.1"/>
    </source>
</evidence>
<dbReference type="AlphaFoldDB" id="A0A8K0XS09"/>
<comment type="caution">
    <text evidence="4">The sequence shown here is derived from an EMBL/GenBank/DDBJ whole genome shotgun (WGS) entry which is preliminary data.</text>
</comment>
<dbReference type="PANTHER" id="PTHR40465:SF1">
    <property type="entry name" value="DUF6534 DOMAIN-CONTAINING PROTEIN"/>
    <property type="match status" value="1"/>
</dbReference>
<feature type="transmembrane region" description="Helical" evidence="2">
    <location>
        <begin position="45"/>
        <end position="74"/>
    </location>
</feature>
<feature type="transmembrane region" description="Helical" evidence="2">
    <location>
        <begin position="196"/>
        <end position="223"/>
    </location>
</feature>
<feature type="region of interest" description="Disordered" evidence="1">
    <location>
        <begin position="308"/>
        <end position="342"/>
    </location>
</feature>
<evidence type="ECO:0000256" key="1">
    <source>
        <dbReference type="SAM" id="MobiDB-lite"/>
    </source>
</evidence>
<accession>A0A8K0XS09</accession>
<gene>
    <name evidence="4" type="ORF">BXZ70DRAFT_758351</name>
</gene>
<keyword evidence="2" id="KW-1133">Transmembrane helix</keyword>
<dbReference type="OrthoDB" id="3270417at2759"/>
<keyword evidence="2" id="KW-0472">Membrane</keyword>
<evidence type="ECO:0000259" key="3">
    <source>
        <dbReference type="Pfam" id="PF20152"/>
    </source>
</evidence>
<evidence type="ECO:0000313" key="5">
    <source>
        <dbReference type="Proteomes" id="UP000813824"/>
    </source>
</evidence>
<dbReference type="PANTHER" id="PTHR40465">
    <property type="entry name" value="CHROMOSOME 1, WHOLE GENOME SHOTGUN SEQUENCE"/>
    <property type="match status" value="1"/>
</dbReference>
<evidence type="ECO:0000256" key="2">
    <source>
        <dbReference type="SAM" id="Phobius"/>
    </source>
</evidence>